<evidence type="ECO:0000256" key="5">
    <source>
        <dbReference type="SAM" id="SignalP"/>
    </source>
</evidence>
<dbReference type="AlphaFoldDB" id="A0A238KXK6"/>
<evidence type="ECO:0000313" key="7">
    <source>
        <dbReference type="EMBL" id="SMX47447.1"/>
    </source>
</evidence>
<evidence type="ECO:0000256" key="3">
    <source>
        <dbReference type="ARBA" id="ARBA00023136"/>
    </source>
</evidence>
<dbReference type="SUPFAM" id="SSF56925">
    <property type="entry name" value="OMPA-like"/>
    <property type="match status" value="1"/>
</dbReference>
<gene>
    <name evidence="7" type="ORF">RUA8715_03088</name>
</gene>
<evidence type="ECO:0000256" key="4">
    <source>
        <dbReference type="ARBA" id="ARBA00038306"/>
    </source>
</evidence>
<keyword evidence="8" id="KW-1185">Reference proteome</keyword>
<comment type="subcellular location">
    <subcellularLocation>
        <location evidence="1">Membrane</location>
    </subcellularLocation>
</comment>
<dbReference type="InterPro" id="IPR011250">
    <property type="entry name" value="OMP/PagP_B-barrel"/>
</dbReference>
<dbReference type="InterPro" id="IPR027385">
    <property type="entry name" value="Beta-barrel_OMP"/>
</dbReference>
<protein>
    <recommendedName>
        <fullName evidence="6">Outer membrane protein beta-barrel domain-containing protein</fullName>
    </recommendedName>
</protein>
<evidence type="ECO:0000256" key="2">
    <source>
        <dbReference type="ARBA" id="ARBA00022729"/>
    </source>
</evidence>
<reference evidence="8" key="1">
    <citation type="submission" date="2017-05" db="EMBL/GenBank/DDBJ databases">
        <authorList>
            <person name="Rodrigo-Torres L."/>
            <person name="Arahal R. D."/>
            <person name="Lucena T."/>
        </authorList>
    </citation>
    <scope>NUCLEOTIDE SEQUENCE [LARGE SCALE GENOMIC DNA]</scope>
    <source>
        <strain evidence="8">CECT 8715</strain>
    </source>
</reference>
<dbReference type="Gene3D" id="2.40.160.20">
    <property type="match status" value="1"/>
</dbReference>
<dbReference type="GO" id="GO:0016020">
    <property type="term" value="C:membrane"/>
    <property type="evidence" value="ECO:0007669"/>
    <property type="project" value="UniProtKB-SubCell"/>
</dbReference>
<dbReference type="PANTHER" id="PTHR34001">
    <property type="entry name" value="BLL7405 PROTEIN"/>
    <property type="match status" value="1"/>
</dbReference>
<proteinExistence type="inferred from homology"/>
<feature type="domain" description="Outer membrane protein beta-barrel" evidence="6">
    <location>
        <begin position="54"/>
        <end position="254"/>
    </location>
</feature>
<keyword evidence="2 5" id="KW-0732">Signal</keyword>
<feature type="signal peptide" evidence="5">
    <location>
        <begin position="1"/>
        <end position="31"/>
    </location>
</feature>
<dbReference type="PANTHER" id="PTHR34001:SF3">
    <property type="entry name" value="BLL7405 PROTEIN"/>
    <property type="match status" value="1"/>
</dbReference>
<evidence type="ECO:0000256" key="1">
    <source>
        <dbReference type="ARBA" id="ARBA00004370"/>
    </source>
</evidence>
<sequence>MTRQAGIRQTGVGRVLAGLLLAASAGIPTHAGDLDGAVSDPVVLGPERYSKDVSAFYLGFSAGYGSGGTDQFGLATNAGTFPIGKLDLSGAYGGIRGGWRGVLPARGGRDYVYGFEIGYDIASLDDSVTTQIGTTTVQGGSEISDVLSLRFKNGLTNPSGSVLYFVTVGFVQGEIETTNSLYSGGTTQSFASDDRRNGFVASIGAEHQLNDNWSVTGEFEYVQFQSKVVDFGSGFSTKSTPSYQGIRVGLNYKF</sequence>
<dbReference type="Pfam" id="PF13505">
    <property type="entry name" value="OMP_b-brl"/>
    <property type="match status" value="1"/>
</dbReference>
<name>A0A238KXK6_9RHOB</name>
<dbReference type="EMBL" id="FXYG01000004">
    <property type="protein sequence ID" value="SMX47447.1"/>
    <property type="molecule type" value="Genomic_DNA"/>
</dbReference>
<dbReference type="OrthoDB" id="9815357at2"/>
<keyword evidence="3" id="KW-0472">Membrane</keyword>
<dbReference type="Proteomes" id="UP000202485">
    <property type="component" value="Unassembled WGS sequence"/>
</dbReference>
<feature type="chain" id="PRO_5013167324" description="Outer membrane protein beta-barrel domain-containing protein" evidence="5">
    <location>
        <begin position="32"/>
        <end position="254"/>
    </location>
</feature>
<accession>A0A238KXK6</accession>
<dbReference type="RefSeq" id="WP_093964590.1">
    <property type="nucleotide sequence ID" value="NZ_FXYG01000004.1"/>
</dbReference>
<evidence type="ECO:0000259" key="6">
    <source>
        <dbReference type="Pfam" id="PF13505"/>
    </source>
</evidence>
<comment type="similarity">
    <text evidence="4">Belongs to the Omp25/RopB family.</text>
</comment>
<evidence type="ECO:0000313" key="8">
    <source>
        <dbReference type="Proteomes" id="UP000202485"/>
    </source>
</evidence>
<dbReference type="InterPro" id="IPR051692">
    <property type="entry name" value="OMP-like"/>
</dbReference>
<organism evidence="7 8">
    <name type="scientific">Ruegeria arenilitoris</name>
    <dbReference type="NCBI Taxonomy" id="1173585"/>
    <lineage>
        <taxon>Bacteria</taxon>
        <taxon>Pseudomonadati</taxon>
        <taxon>Pseudomonadota</taxon>
        <taxon>Alphaproteobacteria</taxon>
        <taxon>Rhodobacterales</taxon>
        <taxon>Roseobacteraceae</taxon>
        <taxon>Ruegeria</taxon>
    </lineage>
</organism>